<organism evidence="2 3">
    <name type="scientific">Mycolicibacterium novocastrense</name>
    <name type="common">Mycobacterium novocastrense</name>
    <dbReference type="NCBI Taxonomy" id="59813"/>
    <lineage>
        <taxon>Bacteria</taxon>
        <taxon>Bacillati</taxon>
        <taxon>Actinomycetota</taxon>
        <taxon>Actinomycetes</taxon>
        <taxon>Mycobacteriales</taxon>
        <taxon>Mycobacteriaceae</taxon>
        <taxon>Mycolicibacterium</taxon>
    </lineage>
</organism>
<proteinExistence type="predicted"/>
<sequence length="44" mass="4899">MQSNDLFSHPQKPEFTSNEDHSTEPVTNPVFSDRPERGPSTPSA</sequence>
<name>A0ABQ0KG79_MYCNV</name>
<gene>
    <name evidence="2" type="ORF">RMCN_1537</name>
</gene>
<dbReference type="EMBL" id="BCTA01000023">
    <property type="protein sequence ID" value="GAT08404.1"/>
    <property type="molecule type" value="Genomic_DNA"/>
</dbReference>
<protein>
    <submittedName>
        <fullName evidence="2">Uncharacterized protein</fullName>
    </submittedName>
</protein>
<evidence type="ECO:0000313" key="2">
    <source>
        <dbReference type="EMBL" id="GAT08404.1"/>
    </source>
</evidence>
<keyword evidence="3" id="KW-1185">Reference proteome</keyword>
<feature type="region of interest" description="Disordered" evidence="1">
    <location>
        <begin position="1"/>
        <end position="44"/>
    </location>
</feature>
<evidence type="ECO:0000256" key="1">
    <source>
        <dbReference type="SAM" id="MobiDB-lite"/>
    </source>
</evidence>
<dbReference type="RefSeq" id="WP_263987696.1">
    <property type="nucleotide sequence ID" value="NZ_BCTA01000023.1"/>
</dbReference>
<evidence type="ECO:0000313" key="3">
    <source>
        <dbReference type="Proteomes" id="UP000069773"/>
    </source>
</evidence>
<dbReference type="Proteomes" id="UP000069773">
    <property type="component" value="Unassembled WGS sequence"/>
</dbReference>
<accession>A0ABQ0KG79</accession>
<comment type="caution">
    <text evidence="2">The sequence shown here is derived from an EMBL/GenBank/DDBJ whole genome shotgun (WGS) entry which is preliminary data.</text>
</comment>
<reference evidence="2 3" key="1">
    <citation type="journal article" date="2016" name="Genome Announc.">
        <title>Draft Genome Sequences of Five Rapidly Growing Mycobacterium Species, M. thermoresistibile, M. fortuitum subsp. acetamidolyticum, M. canariasense, M. brisbanense, and M. novocastrense.</title>
        <authorList>
            <person name="Katahira K."/>
            <person name="Ogura Y."/>
            <person name="Gotoh Y."/>
            <person name="Hayashi T."/>
        </authorList>
    </citation>
    <scope>NUCLEOTIDE SEQUENCE [LARGE SCALE GENOMIC DNA]</scope>
    <source>
        <strain evidence="2 3">JCM18114</strain>
    </source>
</reference>